<dbReference type="InterPro" id="IPR027417">
    <property type="entry name" value="P-loop_NTPase"/>
</dbReference>
<proteinExistence type="predicted"/>
<organism evidence="1">
    <name type="scientific">marine metagenome</name>
    <dbReference type="NCBI Taxonomy" id="408172"/>
    <lineage>
        <taxon>unclassified sequences</taxon>
        <taxon>metagenomes</taxon>
        <taxon>ecological metagenomes</taxon>
    </lineage>
</organism>
<evidence type="ECO:0000313" key="1">
    <source>
        <dbReference type="EMBL" id="SVB95362.1"/>
    </source>
</evidence>
<dbReference type="EMBL" id="UINC01065561">
    <property type="protein sequence ID" value="SVB95362.1"/>
    <property type="molecule type" value="Genomic_DNA"/>
</dbReference>
<gene>
    <name evidence="1" type="ORF">METZ01_LOCUS248216</name>
</gene>
<feature type="non-terminal residue" evidence="1">
    <location>
        <position position="268"/>
    </location>
</feature>
<reference evidence="1" key="1">
    <citation type="submission" date="2018-05" db="EMBL/GenBank/DDBJ databases">
        <authorList>
            <person name="Lanie J.A."/>
            <person name="Ng W.-L."/>
            <person name="Kazmierczak K.M."/>
            <person name="Andrzejewski T.M."/>
            <person name="Davidsen T.M."/>
            <person name="Wayne K.J."/>
            <person name="Tettelin H."/>
            <person name="Glass J.I."/>
            <person name="Rusch D."/>
            <person name="Podicherti R."/>
            <person name="Tsui H.-C.T."/>
            <person name="Winkler M.E."/>
        </authorList>
    </citation>
    <scope>NUCLEOTIDE SEQUENCE</scope>
</reference>
<evidence type="ECO:0008006" key="2">
    <source>
        <dbReference type="Google" id="ProtNLM"/>
    </source>
</evidence>
<dbReference type="SUPFAM" id="SSF52540">
    <property type="entry name" value="P-loop containing nucleoside triphosphate hydrolases"/>
    <property type="match status" value="1"/>
</dbReference>
<dbReference type="AlphaFoldDB" id="A0A382I7R7"/>
<protein>
    <recommendedName>
        <fullName evidence="2">DNA helicase</fullName>
    </recommendedName>
</protein>
<accession>A0A382I7R7</accession>
<dbReference type="Gene3D" id="3.40.50.300">
    <property type="entry name" value="P-loop containing nucleotide triphosphate hydrolases"/>
    <property type="match status" value="1"/>
</dbReference>
<sequence length="268" mass="30776">MPNDRTRRFTLPGIHELNKDQDEALALPMEGRHLIIGGPGTGKSVVALLRARRLKKENKTYRVLVYNNLLQHSNSHLFGKDQPFRAGTWDKWFRRHFETRLSVRDVPTLEPDDRGYRAIDWEDVERQVQSLNNVPDQDDFDPSDKFIVIDEGQDMPPTFYQTLVKLGFENFYVAADQNQQIHPDRCSSRQKIEDPLVIESDETLELKTNYRNTRPIALLAQHFYPDDPASPKPDLPDLIPAAETPKLWTYGTANTATLAAIADNILQL</sequence>
<name>A0A382I7R7_9ZZZZ</name>